<evidence type="ECO:0000256" key="1">
    <source>
        <dbReference type="SAM" id="MobiDB-lite"/>
    </source>
</evidence>
<accession>A0AAV9ZJV7</accession>
<dbReference type="Proteomes" id="UP001362999">
    <property type="component" value="Unassembled WGS sequence"/>
</dbReference>
<evidence type="ECO:0000313" key="2">
    <source>
        <dbReference type="EMBL" id="KAK6984460.1"/>
    </source>
</evidence>
<sequence>MSTDKERADVVVVQAERRRLVVVVEAENQETRWRKGTEATEKGVVFEVADDGRRGEGARCRAQDWLRSKAALRPNAKREGDENSYYWQVVGLSGPKADAFSLFCDQSATSTDPSGTRSAARIVLYDTAQGPSAAVDPTELADPPSAKLRAPIALTAKEKAEKVRGVRLQGSASLDRSTTRCHIRLRQPYSPVTHVELRRNHVLDEGSPRQITKNRQRGKQSNRFNVVGGKKGYARR</sequence>
<dbReference type="EMBL" id="JAWWNJ010000137">
    <property type="protein sequence ID" value="KAK6984460.1"/>
    <property type="molecule type" value="Genomic_DNA"/>
</dbReference>
<proteinExistence type="predicted"/>
<protein>
    <submittedName>
        <fullName evidence="2">Uncharacterized protein</fullName>
    </submittedName>
</protein>
<evidence type="ECO:0000313" key="3">
    <source>
        <dbReference type="Proteomes" id="UP001362999"/>
    </source>
</evidence>
<dbReference type="AlphaFoldDB" id="A0AAV9ZJV7"/>
<organism evidence="2 3">
    <name type="scientific">Favolaschia claudopus</name>
    <dbReference type="NCBI Taxonomy" id="2862362"/>
    <lineage>
        <taxon>Eukaryota</taxon>
        <taxon>Fungi</taxon>
        <taxon>Dikarya</taxon>
        <taxon>Basidiomycota</taxon>
        <taxon>Agaricomycotina</taxon>
        <taxon>Agaricomycetes</taxon>
        <taxon>Agaricomycetidae</taxon>
        <taxon>Agaricales</taxon>
        <taxon>Marasmiineae</taxon>
        <taxon>Mycenaceae</taxon>
        <taxon>Favolaschia</taxon>
    </lineage>
</organism>
<reference evidence="2 3" key="1">
    <citation type="journal article" date="2024" name="J Genomics">
        <title>Draft genome sequencing and assembly of Favolaschia claudopus CIRM-BRFM 2984 isolated from oak limbs.</title>
        <authorList>
            <person name="Navarro D."/>
            <person name="Drula E."/>
            <person name="Chaduli D."/>
            <person name="Cazenave R."/>
            <person name="Ahrendt S."/>
            <person name="Wang J."/>
            <person name="Lipzen A."/>
            <person name="Daum C."/>
            <person name="Barry K."/>
            <person name="Grigoriev I.V."/>
            <person name="Favel A."/>
            <person name="Rosso M.N."/>
            <person name="Martin F."/>
        </authorList>
    </citation>
    <scope>NUCLEOTIDE SEQUENCE [LARGE SCALE GENOMIC DNA]</scope>
    <source>
        <strain evidence="2 3">CIRM-BRFM 2984</strain>
    </source>
</reference>
<name>A0AAV9ZJV7_9AGAR</name>
<feature type="region of interest" description="Disordered" evidence="1">
    <location>
        <begin position="203"/>
        <end position="236"/>
    </location>
</feature>
<keyword evidence="3" id="KW-1185">Reference proteome</keyword>
<comment type="caution">
    <text evidence="2">The sequence shown here is derived from an EMBL/GenBank/DDBJ whole genome shotgun (WGS) entry which is preliminary data.</text>
</comment>
<gene>
    <name evidence="2" type="ORF">R3P38DRAFT_2806477</name>
</gene>